<dbReference type="Proteomes" id="UP000006729">
    <property type="component" value="Chromosome 8"/>
</dbReference>
<organism evidence="1 2">
    <name type="scientific">Populus trichocarpa</name>
    <name type="common">Western balsam poplar</name>
    <name type="synonym">Populus balsamifera subsp. trichocarpa</name>
    <dbReference type="NCBI Taxonomy" id="3694"/>
    <lineage>
        <taxon>Eukaryota</taxon>
        <taxon>Viridiplantae</taxon>
        <taxon>Streptophyta</taxon>
        <taxon>Embryophyta</taxon>
        <taxon>Tracheophyta</taxon>
        <taxon>Spermatophyta</taxon>
        <taxon>Magnoliopsida</taxon>
        <taxon>eudicotyledons</taxon>
        <taxon>Gunneridae</taxon>
        <taxon>Pentapetalae</taxon>
        <taxon>rosids</taxon>
        <taxon>fabids</taxon>
        <taxon>Malpighiales</taxon>
        <taxon>Salicaceae</taxon>
        <taxon>Saliceae</taxon>
        <taxon>Populus</taxon>
    </lineage>
</organism>
<dbReference type="AlphaFoldDB" id="A0A2K1ZG31"/>
<dbReference type="EMBL" id="CM009297">
    <property type="protein sequence ID" value="PNT24240.1"/>
    <property type="molecule type" value="Genomic_DNA"/>
</dbReference>
<gene>
    <name evidence="1" type="ORF">POPTR_008G124500</name>
</gene>
<sequence length="74" mass="8402">MFCLGLIYLLEQMFSQMNKSLLLTLSFPIVLHSSVTIDTITFSVYPGLRSVVQLWDISTWHRVGIASMSCMCNI</sequence>
<dbReference type="InParanoid" id="A0A2K1ZG31"/>
<name>A0A2K1ZG31_POPTR</name>
<evidence type="ECO:0000313" key="1">
    <source>
        <dbReference type="EMBL" id="PNT24240.1"/>
    </source>
</evidence>
<reference evidence="1 2" key="1">
    <citation type="journal article" date="2006" name="Science">
        <title>The genome of black cottonwood, Populus trichocarpa (Torr. &amp; Gray).</title>
        <authorList>
            <person name="Tuskan G.A."/>
            <person name="Difazio S."/>
            <person name="Jansson S."/>
            <person name="Bohlmann J."/>
            <person name="Grigoriev I."/>
            <person name="Hellsten U."/>
            <person name="Putnam N."/>
            <person name="Ralph S."/>
            <person name="Rombauts S."/>
            <person name="Salamov A."/>
            <person name="Schein J."/>
            <person name="Sterck L."/>
            <person name="Aerts A."/>
            <person name="Bhalerao R.R."/>
            <person name="Bhalerao R.P."/>
            <person name="Blaudez D."/>
            <person name="Boerjan W."/>
            <person name="Brun A."/>
            <person name="Brunner A."/>
            <person name="Busov V."/>
            <person name="Campbell M."/>
            <person name="Carlson J."/>
            <person name="Chalot M."/>
            <person name="Chapman J."/>
            <person name="Chen G.L."/>
            <person name="Cooper D."/>
            <person name="Coutinho P.M."/>
            <person name="Couturier J."/>
            <person name="Covert S."/>
            <person name="Cronk Q."/>
            <person name="Cunningham R."/>
            <person name="Davis J."/>
            <person name="Degroeve S."/>
            <person name="Dejardin A."/>
            <person name="Depamphilis C."/>
            <person name="Detter J."/>
            <person name="Dirks B."/>
            <person name="Dubchak I."/>
            <person name="Duplessis S."/>
            <person name="Ehlting J."/>
            <person name="Ellis B."/>
            <person name="Gendler K."/>
            <person name="Goodstein D."/>
            <person name="Gribskov M."/>
            <person name="Grimwood J."/>
            <person name="Groover A."/>
            <person name="Gunter L."/>
            <person name="Hamberger B."/>
            <person name="Heinze B."/>
            <person name="Helariutta Y."/>
            <person name="Henrissat B."/>
            <person name="Holligan D."/>
            <person name="Holt R."/>
            <person name="Huang W."/>
            <person name="Islam-Faridi N."/>
            <person name="Jones S."/>
            <person name="Jones-Rhoades M."/>
            <person name="Jorgensen R."/>
            <person name="Joshi C."/>
            <person name="Kangasjarvi J."/>
            <person name="Karlsson J."/>
            <person name="Kelleher C."/>
            <person name="Kirkpatrick R."/>
            <person name="Kirst M."/>
            <person name="Kohler A."/>
            <person name="Kalluri U."/>
            <person name="Larimer F."/>
            <person name="Leebens-Mack J."/>
            <person name="Leple J.C."/>
            <person name="Locascio P."/>
            <person name="Lou Y."/>
            <person name="Lucas S."/>
            <person name="Martin F."/>
            <person name="Montanini B."/>
            <person name="Napoli C."/>
            <person name="Nelson D.R."/>
            <person name="Nelson C."/>
            <person name="Nieminen K."/>
            <person name="Nilsson O."/>
            <person name="Pereda V."/>
            <person name="Peter G."/>
            <person name="Philippe R."/>
            <person name="Pilate G."/>
            <person name="Poliakov A."/>
            <person name="Razumovskaya J."/>
            <person name="Richardson P."/>
            <person name="Rinaldi C."/>
            <person name="Ritland K."/>
            <person name="Rouze P."/>
            <person name="Ryaboy D."/>
            <person name="Schmutz J."/>
            <person name="Schrader J."/>
            <person name="Segerman B."/>
            <person name="Shin H."/>
            <person name="Siddiqui A."/>
            <person name="Sterky F."/>
            <person name="Terry A."/>
            <person name="Tsai C.J."/>
            <person name="Uberbacher E."/>
            <person name="Unneberg P."/>
            <person name="Vahala J."/>
            <person name="Wall K."/>
            <person name="Wessler S."/>
            <person name="Yang G."/>
            <person name="Yin T."/>
            <person name="Douglas C."/>
            <person name="Marra M."/>
            <person name="Sandberg G."/>
            <person name="Van de Peer Y."/>
            <person name="Rokhsar D."/>
        </authorList>
    </citation>
    <scope>NUCLEOTIDE SEQUENCE [LARGE SCALE GENOMIC DNA]</scope>
    <source>
        <strain evidence="2">cv. Nisqually</strain>
    </source>
</reference>
<proteinExistence type="predicted"/>
<accession>A0A2K1ZG31</accession>
<evidence type="ECO:0000313" key="2">
    <source>
        <dbReference type="Proteomes" id="UP000006729"/>
    </source>
</evidence>
<protein>
    <submittedName>
        <fullName evidence="1">Uncharacterized protein</fullName>
    </submittedName>
</protein>
<keyword evidence="2" id="KW-1185">Reference proteome</keyword>